<proteinExistence type="inferred from homology"/>
<dbReference type="PANTHER" id="PTHR11690:SF288">
    <property type="entry name" value="AMILORIDE-SENSITIVE NA+ CHANNEL-RELATED"/>
    <property type="match status" value="1"/>
</dbReference>
<dbReference type="Gene3D" id="2.60.470.10">
    <property type="entry name" value="Acid-sensing ion channels like domains"/>
    <property type="match status" value="1"/>
</dbReference>
<feature type="transmembrane region" description="Helical" evidence="13">
    <location>
        <begin position="102"/>
        <end position="123"/>
    </location>
</feature>
<dbReference type="InterPro" id="IPR001873">
    <property type="entry name" value="ENaC"/>
</dbReference>
<keyword evidence="9 13" id="KW-0472">Membrane</keyword>
<evidence type="ECO:0000256" key="12">
    <source>
        <dbReference type="RuleBase" id="RU000679"/>
    </source>
</evidence>
<feature type="transmembrane region" description="Helical" evidence="13">
    <location>
        <begin position="510"/>
        <end position="538"/>
    </location>
</feature>
<evidence type="ECO:0000256" key="6">
    <source>
        <dbReference type="ARBA" id="ARBA00022989"/>
    </source>
</evidence>
<comment type="subcellular location">
    <subcellularLocation>
        <location evidence="1">Membrane</location>
        <topology evidence="1">Multi-pass membrane protein</topology>
    </subcellularLocation>
</comment>
<evidence type="ECO:0000256" key="13">
    <source>
        <dbReference type="SAM" id="Phobius"/>
    </source>
</evidence>
<name>A0ABQ7QLT9_PLUXY</name>
<evidence type="ECO:0000313" key="15">
    <source>
        <dbReference type="Proteomes" id="UP000823941"/>
    </source>
</evidence>
<protein>
    <submittedName>
        <fullName evidence="14">Uncharacterized protein</fullName>
    </submittedName>
</protein>
<keyword evidence="8 12" id="KW-0406">Ion transport</keyword>
<keyword evidence="4 12" id="KW-0894">Sodium channel</keyword>
<keyword evidence="15" id="KW-1185">Reference proteome</keyword>
<evidence type="ECO:0000256" key="10">
    <source>
        <dbReference type="ARBA" id="ARBA00023201"/>
    </source>
</evidence>
<evidence type="ECO:0000256" key="5">
    <source>
        <dbReference type="ARBA" id="ARBA00022692"/>
    </source>
</evidence>
<evidence type="ECO:0000256" key="4">
    <source>
        <dbReference type="ARBA" id="ARBA00022461"/>
    </source>
</evidence>
<keyword evidence="7" id="KW-0915">Sodium</keyword>
<comment type="caution">
    <text evidence="14">The sequence shown here is derived from an EMBL/GenBank/DDBJ whole genome shotgun (WGS) entry which is preliminary data.</text>
</comment>
<sequence length="560" mass="64642">MEQSKSAESLDEPPTEDKYIFNNNLYLRDVVYWKDFRYLNPEVVRGRENNKQMNVGAKRTARDVLKMWYDEVFKGVRQFLYEGSLHGVKYIFEPSFSRSERLAWVVIVVVSVSVCVVNMLAMFQQWASAPFVNVMDSLQTPVWAVPFPSVVLCPHLHVKMSCSNVSALNEMESFYASLICPKMFRMNKATRRPLSLDQTRKLQEFIVRVSPKCQEVVRRCYWKPTNDQDWLGKDCCESLFRPVFTNYGLCYAFNRLPLNGMTNITANWQRVFDKHVFARPLAWTLDDGYPRVFPPDPTMRPFRAMASGEVNGLGVEVYLNTSEHQFECDDVNLGYTVLIGSLTDHIYTSTVLRLPMGRWTTVEVSPVTYRTDPALRSLSPGRRQCFFQDERTLDYYSIYTDSNCKHDLLMRESKKQCNCVLFNWPTKVEEQLIYAYYEDSSSSHGGSGARSCYPSCNDILYNNQVYYSDMKVEGGEGGEVKELEITKINVHFYDDMFIGLHRHAQYDGGYFAGAIGGLLSLFLGFSIISVAELIYFVIFRPVYTTLLSVFCEKRPKHLTN</sequence>
<evidence type="ECO:0000313" key="14">
    <source>
        <dbReference type="EMBL" id="KAG7304898.1"/>
    </source>
</evidence>
<gene>
    <name evidence="14" type="ORF">JYU34_010294</name>
</gene>
<dbReference type="Gene3D" id="1.10.287.770">
    <property type="entry name" value="YojJ-like"/>
    <property type="match status" value="1"/>
</dbReference>
<evidence type="ECO:0000256" key="3">
    <source>
        <dbReference type="ARBA" id="ARBA00022448"/>
    </source>
</evidence>
<evidence type="ECO:0000256" key="2">
    <source>
        <dbReference type="ARBA" id="ARBA00007193"/>
    </source>
</evidence>
<evidence type="ECO:0000256" key="1">
    <source>
        <dbReference type="ARBA" id="ARBA00004141"/>
    </source>
</evidence>
<comment type="similarity">
    <text evidence="2 12">Belongs to the amiloride-sensitive sodium channel (TC 1.A.6) family.</text>
</comment>
<keyword evidence="3 12" id="KW-0813">Transport</keyword>
<evidence type="ECO:0000256" key="9">
    <source>
        <dbReference type="ARBA" id="ARBA00023136"/>
    </source>
</evidence>
<dbReference type="Proteomes" id="UP000823941">
    <property type="component" value="Chromosome 14"/>
</dbReference>
<organism evidence="14 15">
    <name type="scientific">Plutella xylostella</name>
    <name type="common">Diamondback moth</name>
    <name type="synonym">Plutella maculipennis</name>
    <dbReference type="NCBI Taxonomy" id="51655"/>
    <lineage>
        <taxon>Eukaryota</taxon>
        <taxon>Metazoa</taxon>
        <taxon>Ecdysozoa</taxon>
        <taxon>Arthropoda</taxon>
        <taxon>Hexapoda</taxon>
        <taxon>Insecta</taxon>
        <taxon>Pterygota</taxon>
        <taxon>Neoptera</taxon>
        <taxon>Endopterygota</taxon>
        <taxon>Lepidoptera</taxon>
        <taxon>Glossata</taxon>
        <taxon>Ditrysia</taxon>
        <taxon>Yponomeutoidea</taxon>
        <taxon>Plutellidae</taxon>
        <taxon>Plutella</taxon>
    </lineage>
</organism>
<reference evidence="14 15" key="1">
    <citation type="submission" date="2021-06" db="EMBL/GenBank/DDBJ databases">
        <title>A haploid diamondback moth (Plutella xylostella L.) genome assembly resolves 31 chromosomes and identifies a diamide resistance mutation.</title>
        <authorList>
            <person name="Ward C.M."/>
            <person name="Perry K.D."/>
            <person name="Baker G."/>
            <person name="Powis K."/>
            <person name="Heckel D.G."/>
            <person name="Baxter S.W."/>
        </authorList>
    </citation>
    <scope>NUCLEOTIDE SEQUENCE [LARGE SCALE GENOMIC DNA]</scope>
    <source>
        <strain evidence="14 15">LV</strain>
        <tissue evidence="14">Single pupa</tissue>
    </source>
</reference>
<keyword evidence="10 12" id="KW-0739">Sodium transport</keyword>
<dbReference type="PANTHER" id="PTHR11690">
    <property type="entry name" value="AMILORIDE-SENSITIVE SODIUM CHANNEL-RELATED"/>
    <property type="match status" value="1"/>
</dbReference>
<dbReference type="EMBL" id="JAHIBW010000014">
    <property type="protein sequence ID" value="KAG7304898.1"/>
    <property type="molecule type" value="Genomic_DNA"/>
</dbReference>
<evidence type="ECO:0000256" key="8">
    <source>
        <dbReference type="ARBA" id="ARBA00023065"/>
    </source>
</evidence>
<accession>A0ABQ7QLT9</accession>
<evidence type="ECO:0000256" key="7">
    <source>
        <dbReference type="ARBA" id="ARBA00023053"/>
    </source>
</evidence>
<keyword evidence="5 12" id="KW-0812">Transmembrane</keyword>
<keyword evidence="6 13" id="KW-1133">Transmembrane helix</keyword>
<dbReference type="Pfam" id="PF00858">
    <property type="entry name" value="ASC"/>
    <property type="match status" value="1"/>
</dbReference>
<keyword evidence="11 12" id="KW-0407">Ion channel</keyword>
<evidence type="ECO:0000256" key="11">
    <source>
        <dbReference type="ARBA" id="ARBA00023303"/>
    </source>
</evidence>